<name>A0A7J0BIN3_9BACT</name>
<dbReference type="InterPro" id="IPR000595">
    <property type="entry name" value="cNMP-bd_dom"/>
</dbReference>
<evidence type="ECO:0000259" key="4">
    <source>
        <dbReference type="PROSITE" id="PS50042"/>
    </source>
</evidence>
<dbReference type="PROSITE" id="PS51063">
    <property type="entry name" value="HTH_CRP_2"/>
    <property type="match status" value="1"/>
</dbReference>
<dbReference type="EMBL" id="BLVO01000013">
    <property type="protein sequence ID" value="GFM33101.1"/>
    <property type="molecule type" value="Genomic_DNA"/>
</dbReference>
<dbReference type="InterPro" id="IPR050397">
    <property type="entry name" value="Env_Response_Regulators"/>
</dbReference>
<dbReference type="Gene3D" id="2.60.120.10">
    <property type="entry name" value="Jelly Rolls"/>
    <property type="match status" value="1"/>
</dbReference>
<evidence type="ECO:0000256" key="3">
    <source>
        <dbReference type="ARBA" id="ARBA00023163"/>
    </source>
</evidence>
<dbReference type="AlphaFoldDB" id="A0A7J0BIN3"/>
<dbReference type="InterPro" id="IPR036390">
    <property type="entry name" value="WH_DNA-bd_sf"/>
</dbReference>
<dbReference type="PANTHER" id="PTHR24567">
    <property type="entry name" value="CRP FAMILY TRANSCRIPTIONAL REGULATORY PROTEIN"/>
    <property type="match status" value="1"/>
</dbReference>
<dbReference type="InterPro" id="IPR018490">
    <property type="entry name" value="cNMP-bd_dom_sf"/>
</dbReference>
<dbReference type="GO" id="GO:0005829">
    <property type="term" value="C:cytosol"/>
    <property type="evidence" value="ECO:0007669"/>
    <property type="project" value="TreeGrafter"/>
</dbReference>
<keyword evidence="2" id="KW-0238">DNA-binding</keyword>
<dbReference type="Pfam" id="PF00027">
    <property type="entry name" value="cNMP_binding"/>
    <property type="match status" value="1"/>
</dbReference>
<dbReference type="SUPFAM" id="SSF51206">
    <property type="entry name" value="cAMP-binding domain-like"/>
    <property type="match status" value="1"/>
</dbReference>
<reference evidence="6 7" key="1">
    <citation type="submission" date="2020-05" db="EMBL/GenBank/DDBJ databases">
        <title>Draft genome sequence of Desulfovibrio sp. strain HN2T.</title>
        <authorList>
            <person name="Ueno A."/>
            <person name="Tamazawa S."/>
            <person name="Tamamura S."/>
            <person name="Murakami T."/>
            <person name="Kiyama T."/>
            <person name="Inomata H."/>
            <person name="Amano Y."/>
            <person name="Miyakawa K."/>
            <person name="Tamaki H."/>
            <person name="Naganuma T."/>
            <person name="Kaneko K."/>
        </authorList>
    </citation>
    <scope>NUCLEOTIDE SEQUENCE [LARGE SCALE GENOMIC DNA]</scope>
    <source>
        <strain evidence="6 7">HN2</strain>
    </source>
</reference>
<dbReference type="CDD" id="cd00038">
    <property type="entry name" value="CAP_ED"/>
    <property type="match status" value="1"/>
</dbReference>
<dbReference type="Proteomes" id="UP000503840">
    <property type="component" value="Unassembled WGS sequence"/>
</dbReference>
<dbReference type="PRINTS" id="PR00034">
    <property type="entry name" value="HTHCRP"/>
</dbReference>
<comment type="caution">
    <text evidence="6">The sequence shown here is derived from an EMBL/GenBank/DDBJ whole genome shotgun (WGS) entry which is preliminary data.</text>
</comment>
<proteinExistence type="predicted"/>
<evidence type="ECO:0000313" key="6">
    <source>
        <dbReference type="EMBL" id="GFM33101.1"/>
    </source>
</evidence>
<feature type="domain" description="Cyclic nucleotide-binding" evidence="4">
    <location>
        <begin position="115"/>
        <end position="195"/>
    </location>
</feature>
<evidence type="ECO:0000259" key="5">
    <source>
        <dbReference type="PROSITE" id="PS51063"/>
    </source>
</evidence>
<evidence type="ECO:0008006" key="8">
    <source>
        <dbReference type="Google" id="ProtNLM"/>
    </source>
</evidence>
<dbReference type="GO" id="GO:0003700">
    <property type="term" value="F:DNA-binding transcription factor activity"/>
    <property type="evidence" value="ECO:0007669"/>
    <property type="project" value="TreeGrafter"/>
</dbReference>
<feature type="domain" description="HTH crp-type" evidence="5">
    <location>
        <begin position="228"/>
        <end position="293"/>
    </location>
</feature>
<keyword evidence="7" id="KW-1185">Reference proteome</keyword>
<dbReference type="SUPFAM" id="SSF46785">
    <property type="entry name" value="Winged helix' DNA-binding domain"/>
    <property type="match status" value="1"/>
</dbReference>
<dbReference type="InterPro" id="IPR014710">
    <property type="entry name" value="RmlC-like_jellyroll"/>
</dbReference>
<protein>
    <recommendedName>
        <fullName evidence="8">Crp/Fnr family transcriptional regulator</fullName>
    </recommendedName>
</protein>
<dbReference type="InterPro" id="IPR012318">
    <property type="entry name" value="HTH_CRP"/>
</dbReference>
<dbReference type="PROSITE" id="PS50042">
    <property type="entry name" value="CNMP_BINDING_3"/>
    <property type="match status" value="1"/>
</dbReference>
<accession>A0A7J0BIN3</accession>
<keyword evidence="1" id="KW-0805">Transcription regulation</keyword>
<organism evidence="6 7">
    <name type="scientific">Desulfovibrio subterraneus</name>
    <dbReference type="NCBI Taxonomy" id="2718620"/>
    <lineage>
        <taxon>Bacteria</taxon>
        <taxon>Pseudomonadati</taxon>
        <taxon>Thermodesulfobacteriota</taxon>
        <taxon>Desulfovibrionia</taxon>
        <taxon>Desulfovibrionales</taxon>
        <taxon>Desulfovibrionaceae</taxon>
        <taxon>Desulfovibrio</taxon>
    </lineage>
</organism>
<gene>
    <name evidence="6" type="ORF">DSM101010T_14660</name>
</gene>
<evidence type="ECO:0000313" key="7">
    <source>
        <dbReference type="Proteomes" id="UP000503840"/>
    </source>
</evidence>
<keyword evidence="3" id="KW-0804">Transcription</keyword>
<evidence type="ECO:0000256" key="2">
    <source>
        <dbReference type="ARBA" id="ARBA00023125"/>
    </source>
</evidence>
<dbReference type="Pfam" id="PF13545">
    <property type="entry name" value="HTH_Crp_2"/>
    <property type="match status" value="1"/>
</dbReference>
<dbReference type="GO" id="GO:0003677">
    <property type="term" value="F:DNA binding"/>
    <property type="evidence" value="ECO:0007669"/>
    <property type="project" value="UniProtKB-KW"/>
</dbReference>
<sequence>MSGAGFTGAFFMVPTKKTKKTKKTKGGGRAASRCQAFVDKKGSWFNTAAISPLPQAWFADAASSAVWPLFPNLSREHRMEQHKQILCALQADLSLCCAETEALEELAGKAGRLCFDKGEYVFRAGDATTHFYLVESGLVILSKESSSGKAFTYMVATPGIPLNAITCFRPSPRIFSALVAVKASVIAIPAGEFRQWVLANPPVANNILSTMGDLLDGAYTRILDLVDESVETRILNVLSMLSSRLGVELPLTNTDLAEMVGTSRESAARVISRLQQIGVLSKLRGSISIVDVKQLESMAPGPFFMI</sequence>
<dbReference type="SMART" id="SM00419">
    <property type="entry name" value="HTH_CRP"/>
    <property type="match status" value="1"/>
</dbReference>
<evidence type="ECO:0000256" key="1">
    <source>
        <dbReference type="ARBA" id="ARBA00023015"/>
    </source>
</evidence>
<dbReference type="PANTHER" id="PTHR24567:SF26">
    <property type="entry name" value="REGULATORY PROTEIN YEIL"/>
    <property type="match status" value="1"/>
</dbReference>